<keyword evidence="2" id="KW-1185">Reference proteome</keyword>
<organism evidence="1 2">
    <name type="scientific">Hyalomma asiaticum</name>
    <name type="common">Tick</name>
    <dbReference type="NCBI Taxonomy" id="266040"/>
    <lineage>
        <taxon>Eukaryota</taxon>
        <taxon>Metazoa</taxon>
        <taxon>Ecdysozoa</taxon>
        <taxon>Arthropoda</taxon>
        <taxon>Chelicerata</taxon>
        <taxon>Arachnida</taxon>
        <taxon>Acari</taxon>
        <taxon>Parasitiformes</taxon>
        <taxon>Ixodida</taxon>
        <taxon>Ixodoidea</taxon>
        <taxon>Ixodidae</taxon>
        <taxon>Hyalomminae</taxon>
        <taxon>Hyalomma</taxon>
    </lineage>
</organism>
<protein>
    <submittedName>
        <fullName evidence="1">Uncharacterized protein</fullName>
    </submittedName>
</protein>
<dbReference type="EMBL" id="CM023486">
    <property type="protein sequence ID" value="KAH6928853.1"/>
    <property type="molecule type" value="Genomic_DNA"/>
</dbReference>
<name>A0ACB7S282_HYAAI</name>
<dbReference type="Proteomes" id="UP000821845">
    <property type="component" value="Chromosome 6"/>
</dbReference>
<proteinExistence type="predicted"/>
<sequence length="154" mass="17053">MEEEGSEYLQRREVHAMVRPLLLAGRALLRGTTQIFATLFAQNRREITADRFRLSRLPVMPSLSKSAEQYGELLLGLVWGRLCSAKGGLFLRSPSSAARRGESESRATAVRSATSRVLECHSGSHFADPFFEEFLVPFGSGASIDDADDEECRS</sequence>
<evidence type="ECO:0000313" key="1">
    <source>
        <dbReference type="EMBL" id="KAH6928853.1"/>
    </source>
</evidence>
<gene>
    <name evidence="1" type="ORF">HPB50_020442</name>
</gene>
<comment type="caution">
    <text evidence="1">The sequence shown here is derived from an EMBL/GenBank/DDBJ whole genome shotgun (WGS) entry which is preliminary data.</text>
</comment>
<evidence type="ECO:0000313" key="2">
    <source>
        <dbReference type="Proteomes" id="UP000821845"/>
    </source>
</evidence>
<reference evidence="1" key="1">
    <citation type="submission" date="2020-05" db="EMBL/GenBank/DDBJ databases">
        <title>Large-scale comparative analyses of tick genomes elucidate their genetic diversity and vector capacities.</title>
        <authorList>
            <person name="Jia N."/>
            <person name="Wang J."/>
            <person name="Shi W."/>
            <person name="Du L."/>
            <person name="Sun Y."/>
            <person name="Zhan W."/>
            <person name="Jiang J."/>
            <person name="Wang Q."/>
            <person name="Zhang B."/>
            <person name="Ji P."/>
            <person name="Sakyi L.B."/>
            <person name="Cui X."/>
            <person name="Yuan T."/>
            <person name="Jiang B."/>
            <person name="Yang W."/>
            <person name="Lam T.T.-Y."/>
            <person name="Chang Q."/>
            <person name="Ding S."/>
            <person name="Wang X."/>
            <person name="Zhu J."/>
            <person name="Ruan X."/>
            <person name="Zhao L."/>
            <person name="Wei J."/>
            <person name="Que T."/>
            <person name="Du C."/>
            <person name="Cheng J."/>
            <person name="Dai P."/>
            <person name="Han X."/>
            <person name="Huang E."/>
            <person name="Gao Y."/>
            <person name="Liu J."/>
            <person name="Shao H."/>
            <person name="Ye R."/>
            <person name="Li L."/>
            <person name="Wei W."/>
            <person name="Wang X."/>
            <person name="Wang C."/>
            <person name="Yang T."/>
            <person name="Huo Q."/>
            <person name="Li W."/>
            <person name="Guo W."/>
            <person name="Chen H."/>
            <person name="Zhou L."/>
            <person name="Ni X."/>
            <person name="Tian J."/>
            <person name="Zhou Y."/>
            <person name="Sheng Y."/>
            <person name="Liu T."/>
            <person name="Pan Y."/>
            <person name="Xia L."/>
            <person name="Li J."/>
            <person name="Zhao F."/>
            <person name="Cao W."/>
        </authorList>
    </citation>
    <scope>NUCLEOTIDE SEQUENCE</scope>
    <source>
        <strain evidence="1">Hyas-2018</strain>
    </source>
</reference>
<accession>A0ACB7S282</accession>